<feature type="region of interest" description="Disordered" evidence="10">
    <location>
        <begin position="389"/>
        <end position="435"/>
    </location>
</feature>
<keyword evidence="5" id="KW-0862">Zinc</keyword>
<evidence type="ECO:0000256" key="6">
    <source>
        <dbReference type="ARBA" id="ARBA00023015"/>
    </source>
</evidence>
<protein>
    <recommendedName>
        <fullName evidence="16">Egg-laying defective protein 27</fullName>
    </recommendedName>
</protein>
<sequence>MSRFDSQCSCEDVVNKEDECLPSSSEDSQDGVSSTMENGDEPEFSQKHYDIEPCYYSLTGKSDRNCRGRVYRYRKDSDLKGFQSHDGTLYRLRDSVFVEVSQNEPFVIAAICGFKYTKRDHVVVKLTRYFRADDIPELSLNLMKQERAELEINPHLCPRTLNRELFNSELQIQQPVSCLRGKCIVEYVKDIRHARAVADFSVDNNTFFYCLHYNQDSTKLASTHYCIRVGTAFQATLPPVATCSVGDEKDRDELLYRPNSIDIAEEEDYIKLARCYRTFTLSGNHMLDSQKNARYLQVSDLLMDEAIIQLHRSGYKIDDALSELNANDLILTTDVDYMTQDDAKKFAKGIKQLGKNFSRIHRELLPHHSREQLVSYYYLWKKTPEATKPKQAARRVNPTSIKRPTKEKVKASRPTSTEYLDFDSASESDVENNGPSGRACHHCYGAESKDWHHANGLLLCTECRVHYKKYGQHRHVANRPTQVPACLFKRSNSDEEESGVRTRAGKKEQRKRTPSSMSETPDRRSPSTVSNGTPNLAAAEETPTKRLNGNLKRPQKRPLHNGVMNEKASSSEPASPSRSPPPILTNGHAPEASTPNGESVVKKMKMEQVDEDDSDDEVGKMTIDEGDDEPMPVLNGFKKEESVEEIKVEVNGDIKEEVVDLCPTTSVSSSSASENGVESSTATVSLEANDESNIEAVVEPASEETVEEEEETVEADDSTDTFEIGKEVEFESNTASFIRAFVRSCGPRCARTDLHYKIKKGTKWDKILIEREANKEKLKAIPPAQRTHHEAEAKMLSQSQQIQVKKEQQAQMQAQQQAAQQQSQQQAQQNAQQMHMQQLQQAIMMGQIPQEALRMQQYAVDPAALMMMQQMMNGQNPQGVNVAALQQLALHHHQIEQAQQAQLLRMQQEFAHQQHQKMLAEQQRNAQQAAAREREQQRERERERIQQQQAQQALQQQQQQQQAAMNNPQMMQMLQQLMMAQNNQQLSQQDIQKLTEMMHLPTQAQVQAAQREQQERERKEREARERQAREQREREQQAQALREQQAAREQAAREAQAQAQAQAQLQAAAAAAAQQGIDPQQMMMLQQIMINPALMMQLQQHAAQQQQQAHQGQNPLQMMQQVMAAQGAAGAEMMRRLGPEAAMRPQHP</sequence>
<dbReference type="InterPro" id="IPR000679">
    <property type="entry name" value="Znf_GATA"/>
</dbReference>
<feature type="compositionally biased region" description="Acidic residues" evidence="10">
    <location>
        <begin position="701"/>
        <end position="719"/>
    </location>
</feature>
<evidence type="ECO:0000256" key="4">
    <source>
        <dbReference type="ARBA" id="ARBA00022771"/>
    </source>
</evidence>
<dbReference type="SUPFAM" id="SSF46689">
    <property type="entry name" value="Homeodomain-like"/>
    <property type="match status" value="1"/>
</dbReference>
<dbReference type="AlphaFoldDB" id="A0A2G5UZU1"/>
<dbReference type="SMART" id="SM00401">
    <property type="entry name" value="ZnF_GATA"/>
    <property type="match status" value="1"/>
</dbReference>
<reference evidence="15" key="1">
    <citation type="submission" date="2017-10" db="EMBL/GenBank/DDBJ databases">
        <title>Rapid genome shrinkage in a self-fertile nematode reveals novel sperm competition proteins.</title>
        <authorList>
            <person name="Yin D."/>
            <person name="Schwarz E.M."/>
            <person name="Thomas C.G."/>
            <person name="Felde R.L."/>
            <person name="Korf I.F."/>
            <person name="Cutter A.D."/>
            <person name="Schartner C.M."/>
            <person name="Ralston E.J."/>
            <person name="Meyer B.J."/>
            <person name="Haag E.S."/>
        </authorList>
    </citation>
    <scope>NUCLEOTIDE SEQUENCE [LARGE SCALE GENOMIC DNA]</scope>
    <source>
        <strain evidence="15">JU1422</strain>
    </source>
</reference>
<dbReference type="Pfam" id="PF01448">
    <property type="entry name" value="ELM2"/>
    <property type="match status" value="1"/>
</dbReference>
<feature type="compositionally biased region" description="Basic and acidic residues" evidence="10">
    <location>
        <begin position="931"/>
        <end position="945"/>
    </location>
</feature>
<dbReference type="FunFam" id="2.30.30.490:FF:000023">
    <property type="entry name" value="Egg-laying defective protein 27"/>
    <property type="match status" value="1"/>
</dbReference>
<evidence type="ECO:0000313" key="15">
    <source>
        <dbReference type="Proteomes" id="UP000230233"/>
    </source>
</evidence>
<feature type="region of interest" description="Disordered" evidence="10">
    <location>
        <begin position="700"/>
        <end position="719"/>
    </location>
</feature>
<evidence type="ECO:0000256" key="8">
    <source>
        <dbReference type="ARBA" id="ARBA00023163"/>
    </source>
</evidence>
<feature type="compositionally biased region" description="Low complexity" evidence="10">
    <location>
        <begin position="946"/>
        <end position="965"/>
    </location>
</feature>
<keyword evidence="2" id="KW-0678">Repressor</keyword>
<evidence type="ECO:0000256" key="5">
    <source>
        <dbReference type="ARBA" id="ARBA00022833"/>
    </source>
</evidence>
<dbReference type="SMART" id="SM00439">
    <property type="entry name" value="BAH"/>
    <property type="match status" value="1"/>
</dbReference>
<evidence type="ECO:0000259" key="13">
    <source>
        <dbReference type="PROSITE" id="PS51293"/>
    </source>
</evidence>
<dbReference type="Gene3D" id="2.30.30.490">
    <property type="match status" value="1"/>
</dbReference>
<proteinExistence type="predicted"/>
<feature type="compositionally biased region" description="Low complexity" evidence="10">
    <location>
        <begin position="919"/>
        <end position="930"/>
    </location>
</feature>
<keyword evidence="9" id="KW-0539">Nucleus</keyword>
<accession>A0A2G5UZU1</accession>
<organism evidence="14 15">
    <name type="scientific">Caenorhabditis nigoni</name>
    <dbReference type="NCBI Taxonomy" id="1611254"/>
    <lineage>
        <taxon>Eukaryota</taxon>
        <taxon>Metazoa</taxon>
        <taxon>Ecdysozoa</taxon>
        <taxon>Nematoda</taxon>
        <taxon>Chromadorea</taxon>
        <taxon>Rhabditida</taxon>
        <taxon>Rhabditina</taxon>
        <taxon>Rhabditomorpha</taxon>
        <taxon>Rhabditoidea</taxon>
        <taxon>Rhabditidae</taxon>
        <taxon>Peloderinae</taxon>
        <taxon>Caenorhabditis</taxon>
    </lineage>
</organism>
<evidence type="ECO:0000313" key="14">
    <source>
        <dbReference type="EMBL" id="PIC45052.1"/>
    </source>
</evidence>
<feature type="compositionally biased region" description="Acidic residues" evidence="10">
    <location>
        <begin position="420"/>
        <end position="430"/>
    </location>
</feature>
<evidence type="ECO:0000259" key="11">
    <source>
        <dbReference type="PROSITE" id="PS51038"/>
    </source>
</evidence>
<dbReference type="CDD" id="cd11661">
    <property type="entry name" value="SANT_MTA3_like"/>
    <property type="match status" value="1"/>
</dbReference>
<dbReference type="PROSITE" id="PS51293">
    <property type="entry name" value="SANT"/>
    <property type="match status" value="1"/>
</dbReference>
<dbReference type="STRING" id="1611254.A0A2G5UZU1"/>
<evidence type="ECO:0000256" key="7">
    <source>
        <dbReference type="ARBA" id="ARBA00023125"/>
    </source>
</evidence>
<evidence type="ECO:0000256" key="2">
    <source>
        <dbReference type="ARBA" id="ARBA00022491"/>
    </source>
</evidence>
<feature type="domain" description="BAH" evidence="11">
    <location>
        <begin position="88"/>
        <end position="224"/>
    </location>
</feature>
<dbReference type="SMART" id="SM01189">
    <property type="entry name" value="ELM2"/>
    <property type="match status" value="1"/>
</dbReference>
<evidence type="ECO:0000259" key="12">
    <source>
        <dbReference type="PROSITE" id="PS51156"/>
    </source>
</evidence>
<dbReference type="SUPFAM" id="SSF57716">
    <property type="entry name" value="Glucocorticoid receptor-like (DNA-binding domain)"/>
    <property type="match status" value="1"/>
</dbReference>
<dbReference type="InterPro" id="IPR043151">
    <property type="entry name" value="BAH_sf"/>
</dbReference>
<feature type="region of interest" description="Disordered" evidence="10">
    <location>
        <begin position="489"/>
        <end position="640"/>
    </location>
</feature>
<dbReference type="InterPro" id="IPR001025">
    <property type="entry name" value="BAH_dom"/>
</dbReference>
<feature type="compositionally biased region" description="Low complexity" evidence="10">
    <location>
        <begin position="23"/>
        <end position="34"/>
    </location>
</feature>
<dbReference type="GO" id="GO:0003714">
    <property type="term" value="F:transcription corepressor activity"/>
    <property type="evidence" value="ECO:0007669"/>
    <property type="project" value="TreeGrafter"/>
</dbReference>
<feature type="domain" description="SANT" evidence="13">
    <location>
        <begin position="339"/>
        <end position="385"/>
    </location>
</feature>
<dbReference type="FunFam" id="1.10.10.60:FF:000012">
    <property type="entry name" value="Metastasis-associated 1 family, member 3"/>
    <property type="match status" value="1"/>
</dbReference>
<dbReference type="PANTHER" id="PTHR13859:SF11">
    <property type="entry name" value="GRUNGE, ISOFORM J"/>
    <property type="match status" value="1"/>
</dbReference>
<evidence type="ECO:0000256" key="10">
    <source>
        <dbReference type="SAM" id="MobiDB-lite"/>
    </source>
</evidence>
<feature type="region of interest" description="Disordered" evidence="10">
    <location>
        <begin position="18"/>
        <end position="44"/>
    </location>
</feature>
<dbReference type="GO" id="GO:0003682">
    <property type="term" value="F:chromatin binding"/>
    <property type="evidence" value="ECO:0007669"/>
    <property type="project" value="InterPro"/>
</dbReference>
<dbReference type="InterPro" id="IPR000949">
    <property type="entry name" value="ELM2_dom"/>
</dbReference>
<dbReference type="SMART" id="SM00717">
    <property type="entry name" value="SANT"/>
    <property type="match status" value="1"/>
</dbReference>
<dbReference type="PANTHER" id="PTHR13859">
    <property type="entry name" value="ATROPHIN-RELATED"/>
    <property type="match status" value="1"/>
</dbReference>
<feature type="domain" description="ELM2" evidence="12">
    <location>
        <begin position="225"/>
        <end position="328"/>
    </location>
</feature>
<evidence type="ECO:0000256" key="9">
    <source>
        <dbReference type="ARBA" id="ARBA00023242"/>
    </source>
</evidence>
<keyword evidence="8" id="KW-0804">Transcription</keyword>
<evidence type="ECO:0000256" key="1">
    <source>
        <dbReference type="ARBA" id="ARBA00004123"/>
    </source>
</evidence>
<keyword evidence="6" id="KW-0805">Transcription regulation</keyword>
<dbReference type="InterPro" id="IPR017884">
    <property type="entry name" value="SANT_dom"/>
</dbReference>
<dbReference type="InterPro" id="IPR009057">
    <property type="entry name" value="Homeodomain-like_sf"/>
</dbReference>
<keyword evidence="7" id="KW-0238">DNA-binding</keyword>
<dbReference type="PROSITE" id="PS51038">
    <property type="entry name" value="BAH"/>
    <property type="match status" value="1"/>
</dbReference>
<keyword evidence="4" id="KW-0863">Zinc-finger</keyword>
<keyword evidence="15" id="KW-1185">Reference proteome</keyword>
<comment type="caution">
    <text evidence="14">The sequence shown here is derived from an EMBL/GenBank/DDBJ whole genome shotgun (WGS) entry which is preliminary data.</text>
</comment>
<keyword evidence="3" id="KW-0479">Metal-binding</keyword>
<dbReference type="Gene3D" id="1.10.10.60">
    <property type="entry name" value="Homeodomain-like"/>
    <property type="match status" value="1"/>
</dbReference>
<dbReference type="CDD" id="cd00202">
    <property type="entry name" value="ZnF_GATA"/>
    <property type="match status" value="1"/>
</dbReference>
<feature type="compositionally biased region" description="Basic and acidic residues" evidence="10">
    <location>
        <begin position="1012"/>
        <end position="1036"/>
    </location>
</feature>
<dbReference type="EMBL" id="PDUG01000002">
    <property type="protein sequence ID" value="PIC45052.1"/>
    <property type="molecule type" value="Genomic_DNA"/>
</dbReference>
<dbReference type="GO" id="GO:0008270">
    <property type="term" value="F:zinc ion binding"/>
    <property type="evidence" value="ECO:0007669"/>
    <property type="project" value="UniProtKB-KW"/>
</dbReference>
<evidence type="ECO:0008006" key="16">
    <source>
        <dbReference type="Google" id="ProtNLM"/>
    </source>
</evidence>
<dbReference type="OrthoDB" id="6147534at2759"/>
<feature type="region of interest" description="Disordered" evidence="10">
    <location>
        <begin position="781"/>
        <end position="802"/>
    </location>
</feature>
<dbReference type="Proteomes" id="UP000230233">
    <property type="component" value="Chromosome II"/>
</dbReference>
<feature type="region of interest" description="Disordered" evidence="10">
    <location>
        <begin position="914"/>
        <end position="965"/>
    </location>
</feature>
<evidence type="ECO:0000256" key="3">
    <source>
        <dbReference type="ARBA" id="ARBA00022723"/>
    </source>
</evidence>
<dbReference type="CDD" id="cd04709">
    <property type="entry name" value="BAH_MTA"/>
    <property type="match status" value="1"/>
</dbReference>
<dbReference type="PROSITE" id="PS51156">
    <property type="entry name" value="ELM2"/>
    <property type="match status" value="1"/>
</dbReference>
<feature type="compositionally biased region" description="Low complexity" evidence="10">
    <location>
        <begin position="1037"/>
        <end position="1055"/>
    </location>
</feature>
<dbReference type="GO" id="GO:0043565">
    <property type="term" value="F:sequence-specific DNA binding"/>
    <property type="evidence" value="ECO:0007669"/>
    <property type="project" value="InterPro"/>
</dbReference>
<comment type="subcellular location">
    <subcellularLocation>
        <location evidence="1">Nucleus</location>
    </subcellularLocation>
</comment>
<dbReference type="InterPro" id="IPR001005">
    <property type="entry name" value="SANT/Myb"/>
</dbReference>
<name>A0A2G5UZU1_9PELO</name>
<gene>
    <name evidence="14" type="primary">Cni-egl-27</name>
    <name evidence="14" type="synonym">Cnig_chr_II.g5204</name>
    <name evidence="14" type="ORF">B9Z55_005204</name>
</gene>
<dbReference type="Pfam" id="PF01426">
    <property type="entry name" value="BAH"/>
    <property type="match status" value="1"/>
</dbReference>
<feature type="region of interest" description="Disordered" evidence="10">
    <location>
        <begin position="1003"/>
        <end position="1055"/>
    </location>
</feature>
<dbReference type="GO" id="GO:0005634">
    <property type="term" value="C:nucleus"/>
    <property type="evidence" value="ECO:0007669"/>
    <property type="project" value="UniProtKB-SubCell"/>
</dbReference>